<organism evidence="1 2">
    <name type="scientific">Streptomyces minutiscleroticus</name>
    <dbReference type="NCBI Taxonomy" id="68238"/>
    <lineage>
        <taxon>Bacteria</taxon>
        <taxon>Bacillati</taxon>
        <taxon>Actinomycetota</taxon>
        <taxon>Actinomycetes</taxon>
        <taxon>Kitasatosporales</taxon>
        <taxon>Streptomycetaceae</taxon>
        <taxon>Streptomyces</taxon>
    </lineage>
</organism>
<keyword evidence="2" id="KW-1185">Reference proteome</keyword>
<reference evidence="1" key="1">
    <citation type="journal article" date="2014" name="Int. J. Syst. Evol. Microbiol.">
        <title>Complete genome sequence of Corynebacterium casei LMG S-19264T (=DSM 44701T), isolated from a smear-ripened cheese.</title>
        <authorList>
            <consortium name="US DOE Joint Genome Institute (JGI-PGF)"/>
            <person name="Walter F."/>
            <person name="Albersmeier A."/>
            <person name="Kalinowski J."/>
            <person name="Ruckert C."/>
        </authorList>
    </citation>
    <scope>NUCLEOTIDE SEQUENCE</scope>
    <source>
        <strain evidence="1">JCM 4790</strain>
    </source>
</reference>
<proteinExistence type="predicted"/>
<dbReference type="RefSeq" id="WP_190192550.1">
    <property type="nucleotide sequence ID" value="NZ_BMVU01000027.1"/>
</dbReference>
<dbReference type="AlphaFoldDB" id="A0A918U4G0"/>
<evidence type="ECO:0000313" key="1">
    <source>
        <dbReference type="EMBL" id="GGX90033.1"/>
    </source>
</evidence>
<evidence type="ECO:0000313" key="2">
    <source>
        <dbReference type="Proteomes" id="UP000619244"/>
    </source>
</evidence>
<reference evidence="1" key="2">
    <citation type="submission" date="2020-09" db="EMBL/GenBank/DDBJ databases">
        <authorList>
            <person name="Sun Q."/>
            <person name="Ohkuma M."/>
        </authorList>
    </citation>
    <scope>NUCLEOTIDE SEQUENCE</scope>
    <source>
        <strain evidence="1">JCM 4790</strain>
    </source>
</reference>
<name>A0A918U4G0_9ACTN</name>
<accession>A0A918U4G0</accession>
<dbReference type="EMBL" id="BMVU01000027">
    <property type="protein sequence ID" value="GGX90033.1"/>
    <property type="molecule type" value="Genomic_DNA"/>
</dbReference>
<comment type="caution">
    <text evidence="1">The sequence shown here is derived from an EMBL/GenBank/DDBJ whole genome shotgun (WGS) entry which is preliminary data.</text>
</comment>
<gene>
    <name evidence="1" type="ORF">GCM10010358_50060</name>
</gene>
<dbReference type="Proteomes" id="UP000619244">
    <property type="component" value="Unassembled WGS sequence"/>
</dbReference>
<sequence length="65" mass="6870">MVDAVSLLDEDALPAIVRPTVADPLKVVAVAAALLETPGYRQLSAVWRLQGWWASLRGGAPCGAR</sequence>
<protein>
    <submittedName>
        <fullName evidence="1">Uncharacterized protein</fullName>
    </submittedName>
</protein>